<evidence type="ECO:0000256" key="3">
    <source>
        <dbReference type="SAM" id="SignalP"/>
    </source>
</evidence>
<dbReference type="OrthoDB" id="756885at2"/>
<accession>A0A1P9WSG4</accession>
<dbReference type="AlphaFoldDB" id="A0A1P9WSG4"/>
<dbReference type="RefSeq" id="WP_077129739.1">
    <property type="nucleotide sequence ID" value="NZ_CP014263.1"/>
</dbReference>
<gene>
    <name evidence="4" type="ORF">AWR27_02500</name>
</gene>
<keyword evidence="2" id="KW-0472">Membrane</keyword>
<name>A0A1P9WSG4_9BACT</name>
<proteinExistence type="predicted"/>
<protein>
    <submittedName>
        <fullName evidence="4">Uncharacterized protein</fullName>
    </submittedName>
</protein>
<dbReference type="EMBL" id="CP014263">
    <property type="protein sequence ID" value="AQG78308.1"/>
    <property type="molecule type" value="Genomic_DNA"/>
</dbReference>
<organism evidence="4 5">
    <name type="scientific">Spirosoma montaniterrae</name>
    <dbReference type="NCBI Taxonomy" id="1178516"/>
    <lineage>
        <taxon>Bacteria</taxon>
        <taxon>Pseudomonadati</taxon>
        <taxon>Bacteroidota</taxon>
        <taxon>Cytophagia</taxon>
        <taxon>Cytophagales</taxon>
        <taxon>Cytophagaceae</taxon>
        <taxon>Spirosoma</taxon>
    </lineage>
</organism>
<evidence type="ECO:0000313" key="4">
    <source>
        <dbReference type="EMBL" id="AQG78308.1"/>
    </source>
</evidence>
<sequence>MRQPTIYVLGLALLLTESVALAQTDSARNAPNPTAIGMIRATLEFLATDEKSFGRVPNPICQPCSTYEELTAFAKKNRLRGGDELVNDARREARNALQTNPATLPATLQAFLLDRVAGGTKSNRKQLPTFATFQQKLSAAAGGQPAETEPIVAADDSALTDTASAATDETLTTEAELETDPTTAKPLSIMQYLPLIFSLISLVGVVLLWIRSQNRSEPVKQSYDGQIAALQDRIKRLEDANRQLRNQTEPRPGNPTPRPQPSAQSQQTPVQPRMPMAESEPTSPAADVVPPIVSATPPPASSPIAGPMPNSFRSTPSLLYGRTADLGDGFSSSGLSATPDRDTVFEIHRQTDTQAVFQVSDQPDLQRLALSDPYSYLNDTCSYQMQPRPGSRIRTEKPGKLSLQGDKWAIVEKAQISFLS</sequence>
<dbReference type="STRING" id="1178516.AWR27_02500"/>
<dbReference type="KEGG" id="smon:AWR27_02500"/>
<feature type="signal peptide" evidence="3">
    <location>
        <begin position="1"/>
        <end position="22"/>
    </location>
</feature>
<evidence type="ECO:0000313" key="5">
    <source>
        <dbReference type="Proteomes" id="UP000187941"/>
    </source>
</evidence>
<keyword evidence="2" id="KW-0812">Transmembrane</keyword>
<evidence type="ECO:0000256" key="2">
    <source>
        <dbReference type="SAM" id="Phobius"/>
    </source>
</evidence>
<keyword evidence="2" id="KW-1133">Transmembrane helix</keyword>
<reference evidence="4 5" key="1">
    <citation type="submission" date="2016-01" db="EMBL/GenBank/DDBJ databases">
        <authorList>
            <person name="Oliw E.H."/>
        </authorList>
    </citation>
    <scope>NUCLEOTIDE SEQUENCE [LARGE SCALE GENOMIC DNA]</scope>
    <source>
        <strain evidence="4 5">DY10</strain>
    </source>
</reference>
<dbReference type="Proteomes" id="UP000187941">
    <property type="component" value="Chromosome"/>
</dbReference>
<keyword evidence="3" id="KW-0732">Signal</keyword>
<feature type="chain" id="PRO_5010169834" evidence="3">
    <location>
        <begin position="23"/>
        <end position="420"/>
    </location>
</feature>
<feature type="region of interest" description="Disordered" evidence="1">
    <location>
        <begin position="244"/>
        <end position="316"/>
    </location>
</feature>
<feature type="transmembrane region" description="Helical" evidence="2">
    <location>
        <begin position="189"/>
        <end position="210"/>
    </location>
</feature>
<evidence type="ECO:0000256" key="1">
    <source>
        <dbReference type="SAM" id="MobiDB-lite"/>
    </source>
</evidence>
<keyword evidence="5" id="KW-1185">Reference proteome</keyword>